<dbReference type="EMBL" id="KF534715">
    <property type="protein sequence ID" value="AGV99270.1"/>
    <property type="molecule type" value="Genomic_DNA"/>
</dbReference>
<evidence type="ECO:0000313" key="3">
    <source>
        <dbReference type="Proteomes" id="UP000019701"/>
    </source>
</evidence>
<proteinExistence type="predicted"/>
<dbReference type="Proteomes" id="UP000019701">
    <property type="component" value="Segment"/>
</dbReference>
<organism evidence="2 3">
    <name type="scientific">Pectobacterium phage PM1</name>
    <dbReference type="NCBI Taxonomy" id="1399915"/>
    <lineage>
        <taxon>Viruses</taxon>
        <taxon>Duplodnaviria</taxon>
        <taxon>Heunggongvirae</taxon>
        <taxon>Uroviricota</taxon>
        <taxon>Caudoviricetes</taxon>
        <taxon>Chaseviridae</taxon>
        <taxon>Cleopatravirinae</taxon>
        <taxon>Suwonvirus</taxon>
        <taxon>Suwonvirus PM1</taxon>
    </lineage>
</organism>
<protein>
    <recommendedName>
        <fullName evidence="1">Cyanophage baseplate Pam3 plug gp18 domain-containing protein</fullName>
    </recommendedName>
</protein>
<accession>X2CSX6</accession>
<name>X2CSX6_9CAUD</name>
<dbReference type="Pfam" id="PF22479">
    <property type="entry name" value="Pam3_gp18"/>
    <property type="match status" value="1"/>
</dbReference>
<dbReference type="KEGG" id="vg:18938782"/>
<sequence>MSVESEAQAFKELMSKLPTGYVKFIPFSARNAVSFEFNGVTVLLSALRYNEYSNCYMFDMSWSSTDIIYGIPIRAGIDILKQYKTPLPNMYASNRTFPSQEVLSWREMNLFLIDVSVLENVQS</sequence>
<dbReference type="OrthoDB" id="20849at10239"/>
<dbReference type="GeneID" id="18938782"/>
<keyword evidence="3" id="KW-1185">Reference proteome</keyword>
<reference evidence="2 3" key="1">
    <citation type="journal article" date="2014" name="Arch. Virol.">
        <title>Complete genome sequence of the Pectobacterium carotovorum subsp. carotovorum virulent bacteriophage PM1.</title>
        <authorList>
            <person name="Lim J.A."/>
            <person name="Shin H."/>
            <person name="Lee D.H."/>
            <person name="Han S.W."/>
            <person name="Lee J.H."/>
            <person name="Ryu S."/>
            <person name="Heu S."/>
        </authorList>
    </citation>
    <scope>NUCLEOTIDE SEQUENCE [LARGE SCALE GENOMIC DNA]</scope>
</reference>
<feature type="domain" description="Cyanophage baseplate Pam3 plug gp18" evidence="1">
    <location>
        <begin position="25"/>
        <end position="97"/>
    </location>
</feature>
<evidence type="ECO:0000259" key="1">
    <source>
        <dbReference type="Pfam" id="PF22479"/>
    </source>
</evidence>
<evidence type="ECO:0000313" key="2">
    <source>
        <dbReference type="EMBL" id="AGV99270.1"/>
    </source>
</evidence>
<dbReference type="InterPro" id="IPR054252">
    <property type="entry name" value="Pam3_gp18"/>
</dbReference>
<dbReference type="RefSeq" id="YP_009021831.1">
    <property type="nucleotide sequence ID" value="NC_023865.1"/>
</dbReference>
<gene>
    <name evidence="2" type="ORF">PM1_054</name>
</gene>